<evidence type="ECO:0000256" key="5">
    <source>
        <dbReference type="SAM" id="MobiDB-lite"/>
    </source>
</evidence>
<dbReference type="EMBL" id="KB932202">
    <property type="protein sequence ID" value="KCV71957.1"/>
    <property type="molecule type" value="Genomic_DNA"/>
</dbReference>
<evidence type="ECO:0000259" key="7">
    <source>
        <dbReference type="Pfam" id="PF21505"/>
    </source>
</evidence>
<dbReference type="PIRSF" id="PIRSF015947">
    <property type="entry name" value="26S_Psome_Rpn2"/>
    <property type="match status" value="1"/>
</dbReference>
<dbReference type="Proteomes" id="UP000030693">
    <property type="component" value="Unassembled WGS sequence"/>
</dbReference>
<dbReference type="Pfam" id="PF21505">
    <property type="entry name" value="RPN2_N"/>
    <property type="match status" value="1"/>
</dbReference>
<evidence type="ECO:0000256" key="3">
    <source>
        <dbReference type="ARBA" id="ARBA00022942"/>
    </source>
</evidence>
<gene>
    <name evidence="8" type="ORF">H696_01366</name>
</gene>
<dbReference type="RefSeq" id="XP_009493535.1">
    <property type="nucleotide sequence ID" value="XM_009495260.1"/>
</dbReference>
<dbReference type="GO" id="GO:0005634">
    <property type="term" value="C:nucleus"/>
    <property type="evidence" value="ECO:0007669"/>
    <property type="project" value="TreeGrafter"/>
</dbReference>
<dbReference type="InterPro" id="IPR040623">
    <property type="entry name" value="RPN2_C"/>
</dbReference>
<evidence type="ECO:0000313" key="8">
    <source>
        <dbReference type="EMBL" id="KCV71957.1"/>
    </source>
</evidence>
<dbReference type="Pfam" id="PF13646">
    <property type="entry name" value="HEAT_2"/>
    <property type="match status" value="1"/>
</dbReference>
<reference evidence="8" key="1">
    <citation type="submission" date="2013-04" db="EMBL/GenBank/DDBJ databases">
        <title>The Genome Sequence of Fonticula alba ATCC 38817.</title>
        <authorList>
            <consortium name="The Broad Institute Genomics Platform"/>
            <person name="Russ C."/>
            <person name="Cuomo C."/>
            <person name="Burger G."/>
            <person name="Gray M.W."/>
            <person name="Holland P.W.H."/>
            <person name="King N."/>
            <person name="Lang F.B.F."/>
            <person name="Roger A.J."/>
            <person name="Ruiz-Trillo I."/>
            <person name="Brown M."/>
            <person name="Walker B."/>
            <person name="Young S."/>
            <person name="Zeng Q."/>
            <person name="Gargeya S."/>
            <person name="Fitzgerald M."/>
            <person name="Haas B."/>
            <person name="Abouelleil A."/>
            <person name="Allen A.W."/>
            <person name="Alvarado L."/>
            <person name="Arachchi H.M."/>
            <person name="Berlin A.M."/>
            <person name="Chapman S.B."/>
            <person name="Gainer-Dewar J."/>
            <person name="Goldberg J."/>
            <person name="Griggs A."/>
            <person name="Gujja S."/>
            <person name="Hansen M."/>
            <person name="Howarth C."/>
            <person name="Imamovic A."/>
            <person name="Ireland A."/>
            <person name="Larimer J."/>
            <person name="McCowan C."/>
            <person name="Murphy C."/>
            <person name="Pearson M."/>
            <person name="Poon T.W."/>
            <person name="Priest M."/>
            <person name="Roberts A."/>
            <person name="Saif S."/>
            <person name="Shea T."/>
            <person name="Sisk P."/>
            <person name="Sykes S."/>
            <person name="Wortman J."/>
            <person name="Nusbaum C."/>
            <person name="Birren B."/>
        </authorList>
    </citation>
    <scope>NUCLEOTIDE SEQUENCE [LARGE SCALE GENOMIC DNA]</scope>
    <source>
        <strain evidence="8">ATCC 38817</strain>
    </source>
</reference>
<keyword evidence="9" id="KW-1185">Reference proteome</keyword>
<name>A0A058ZET5_FONAL</name>
<feature type="region of interest" description="Disordered" evidence="5">
    <location>
        <begin position="927"/>
        <end position="953"/>
    </location>
</feature>
<proteinExistence type="inferred from homology"/>
<feature type="compositionally biased region" description="Acidic residues" evidence="5">
    <location>
        <begin position="1124"/>
        <end position="1137"/>
    </location>
</feature>
<dbReference type="PANTHER" id="PTHR10943:SF2">
    <property type="entry name" value="26S PROTEASOME NON-ATPASE REGULATORY SUBUNIT 1"/>
    <property type="match status" value="1"/>
</dbReference>
<feature type="compositionally biased region" description="Low complexity" evidence="5">
    <location>
        <begin position="931"/>
        <end position="949"/>
    </location>
</feature>
<accession>A0A058ZET5</accession>
<dbReference type="STRING" id="691883.A0A058ZET5"/>
<dbReference type="eggNOG" id="KOG2062">
    <property type="taxonomic scope" value="Eukaryota"/>
</dbReference>
<dbReference type="GO" id="GO:0042176">
    <property type="term" value="P:regulation of protein catabolic process"/>
    <property type="evidence" value="ECO:0007669"/>
    <property type="project" value="UniProtKB-UniRule"/>
</dbReference>
<dbReference type="PANTHER" id="PTHR10943">
    <property type="entry name" value="26S PROTEASOME NON-ATPASE REGULATORY SUBUNIT"/>
    <property type="match status" value="1"/>
</dbReference>
<sequence length="1177" mass="124855">MLDEDNHSLQLMCLTQLSQIVDVNWVEMSESISKIEQLFEDQAFPDRELAALVLSKLYYHLGESSDSLFFAIKAGSKLDFTKRDGYTTSILISAIDTYIQLRPEAADREATGQDPEAPRFFPAQVDAAGMYALSFEDLEPTMNRIFADSIRLGRYAEVIGVALESNRTDIIQQALAADPAQTLELARYAFRSCSHQSGAGRALRHTVYGLIRDALLALPQPDYELVFACLVRLGDRRNALDLLTGLLGADRPDVPAILQLCFDLYDSAPQDLLGYLVAGISRHFALEDKPLVTYCTSMKTAQADDGTHIPAPFEFASLPLPAKARLILSGMCTNRLNQAFLLHRCNMDRAALDKTREKMEQRPKALLTAVIMSHAIAAAGTARQGFLIRNRFWVDGVINWNRFSAVASHGVLHRGRLDQAFQLLSRWLPFPNGGPGPSSSGGSGGRASNKVPEHAEGGALYALGLIHTNLGQPVVGYLHEAFMNAGESEPILHGAALGLGIAAMGSKDANLASTLMDHLYTNQAVSGEAAALALGMIMLGSGDREMVTDLLDVARDTQHEKIIRGTMLAVAMIMHETEQEADSLVDELLADKDPLMRYGAVHTIAMAYIGTGNTWAIQRLLHTAVSDVNDDVRRSAASSLGFLLFRDPESCPRLVQLLSDSYNPHVRYGTAMALGMACAGTGSSAASKILDKLAADPVDLVRQAAVIGHAMVMQQQPESRAGPVRTHIANCISERHEAYLARFGAVIAQGILEAGGRNVVISLASSSVGGSVRPAASVGLLLFSQFWFWYPLINMLSMAFVPTGVILADEELRIPTITLNVRARPSQLAYPVQAKEEEVKTQTKVATAVLSTTHRAKARATLAEKARSAAASQAASMAPSRQISPSSSSGNLAAMAAGTSAAGAGAPAKMDVDVVNPAGGQKKVKFEEAEPTPAAVAAPATPEEPTSTTITNPARVPPALVRHVSLSPAAGSRFEVAAKAPGQLTGIVIVRERAGAAAGKEDVTYLKPSNMLSNPAPPSAASVQELRAFVRQLPGGPADALVGDQLLAGSGVGGFGLGGLGGRLGGRGGGGRQSLIDENFLQAALFDAVNSVTQQHAQRQAARSAGSEAEVSSSGDSFERIDMPADEDDQEPEEEATDAGAGDDMPDTDDPSGADQTNAPGAPPKREGTDDSSAPDA</sequence>
<dbReference type="SUPFAM" id="SSF48371">
    <property type="entry name" value="ARM repeat"/>
    <property type="match status" value="1"/>
</dbReference>
<dbReference type="InterPro" id="IPR004155">
    <property type="entry name" value="PBS_lyase_HEAT"/>
</dbReference>
<dbReference type="Pfam" id="PF01851">
    <property type="entry name" value="PC_rep"/>
    <property type="match status" value="2"/>
</dbReference>
<protein>
    <submittedName>
        <fullName evidence="8">Uncharacterized protein</fullName>
    </submittedName>
</protein>
<dbReference type="InterPro" id="IPR016642">
    <property type="entry name" value="26S_Psome_Rpn2"/>
</dbReference>
<evidence type="ECO:0000256" key="1">
    <source>
        <dbReference type="ARBA" id="ARBA00006308"/>
    </source>
</evidence>
<feature type="domain" description="26S proteasome non-ATPase regulatory subunit 1/RPN2 N-terminal" evidence="7">
    <location>
        <begin position="1"/>
        <end position="282"/>
    </location>
</feature>
<dbReference type="Pfam" id="PF18004">
    <property type="entry name" value="RPN2_C"/>
    <property type="match status" value="1"/>
</dbReference>
<feature type="region of interest" description="Disordered" evidence="5">
    <location>
        <begin position="1097"/>
        <end position="1177"/>
    </location>
</feature>
<keyword evidence="3 4" id="KW-0647">Proteasome</keyword>
<dbReference type="AlphaFoldDB" id="A0A058ZET5"/>
<dbReference type="SMART" id="SM00567">
    <property type="entry name" value="EZ_HEAT"/>
    <property type="match status" value="3"/>
</dbReference>
<dbReference type="GO" id="GO:0034515">
    <property type="term" value="C:proteasome storage granule"/>
    <property type="evidence" value="ECO:0007669"/>
    <property type="project" value="TreeGrafter"/>
</dbReference>
<evidence type="ECO:0000313" key="9">
    <source>
        <dbReference type="Proteomes" id="UP000030693"/>
    </source>
</evidence>
<dbReference type="Gene3D" id="1.25.10.10">
    <property type="entry name" value="Leucine-rich Repeat Variant"/>
    <property type="match status" value="1"/>
</dbReference>
<feature type="compositionally biased region" description="Low complexity" evidence="5">
    <location>
        <begin position="1097"/>
        <end position="1116"/>
    </location>
</feature>
<dbReference type="GO" id="GO:0043161">
    <property type="term" value="P:proteasome-mediated ubiquitin-dependent protein catabolic process"/>
    <property type="evidence" value="ECO:0007669"/>
    <property type="project" value="TreeGrafter"/>
</dbReference>
<dbReference type="GeneID" id="20526091"/>
<dbReference type="InterPro" id="IPR011989">
    <property type="entry name" value="ARM-like"/>
</dbReference>
<comment type="similarity">
    <text evidence="1 4">Belongs to the proteasome subunit S1 family.</text>
</comment>
<dbReference type="OrthoDB" id="261572at2759"/>
<dbReference type="InterPro" id="IPR002015">
    <property type="entry name" value="Proteasome/cyclosome_rpt"/>
</dbReference>
<organism evidence="8">
    <name type="scientific">Fonticula alba</name>
    <name type="common">Slime mold</name>
    <dbReference type="NCBI Taxonomy" id="691883"/>
    <lineage>
        <taxon>Eukaryota</taxon>
        <taxon>Rotosphaerida</taxon>
        <taxon>Fonticulaceae</taxon>
        <taxon>Fonticula</taxon>
    </lineage>
</organism>
<dbReference type="InterPro" id="IPR016024">
    <property type="entry name" value="ARM-type_fold"/>
</dbReference>
<evidence type="ECO:0000256" key="4">
    <source>
        <dbReference type="PIRNR" id="PIRNR015947"/>
    </source>
</evidence>
<dbReference type="InterPro" id="IPR048570">
    <property type="entry name" value="PSMD1_RPN2_N"/>
</dbReference>
<feature type="domain" description="26S proteasome regulatory subunit RPN2 C-terminal" evidence="6">
    <location>
        <begin position="803"/>
        <end position="993"/>
    </location>
</feature>
<keyword evidence="2" id="KW-0677">Repeat</keyword>
<evidence type="ECO:0000259" key="6">
    <source>
        <dbReference type="Pfam" id="PF18004"/>
    </source>
</evidence>
<evidence type="ECO:0000256" key="2">
    <source>
        <dbReference type="ARBA" id="ARBA00022737"/>
    </source>
</evidence>
<dbReference type="GO" id="GO:0030234">
    <property type="term" value="F:enzyme regulator activity"/>
    <property type="evidence" value="ECO:0007669"/>
    <property type="project" value="UniProtKB-UniRule"/>
</dbReference>
<dbReference type="GO" id="GO:0008540">
    <property type="term" value="C:proteasome regulatory particle, base subcomplex"/>
    <property type="evidence" value="ECO:0007669"/>
    <property type="project" value="UniProtKB-UniRule"/>
</dbReference>